<feature type="compositionally biased region" description="Low complexity" evidence="1">
    <location>
        <begin position="576"/>
        <end position="605"/>
    </location>
</feature>
<dbReference type="AlphaFoldDB" id="A0A9D4TFI3"/>
<feature type="compositionally biased region" description="Low complexity" evidence="1">
    <location>
        <begin position="440"/>
        <end position="465"/>
    </location>
</feature>
<feature type="region of interest" description="Disordered" evidence="1">
    <location>
        <begin position="440"/>
        <end position="466"/>
    </location>
</feature>
<reference evidence="4" key="2">
    <citation type="submission" date="2020-11" db="EMBL/GenBank/DDBJ databases">
        <authorList>
            <person name="Cecchin M."/>
            <person name="Marcolungo L."/>
            <person name="Rossato M."/>
            <person name="Girolomoni L."/>
            <person name="Cosentino E."/>
            <person name="Cuine S."/>
            <person name="Li-Beisson Y."/>
            <person name="Delledonne M."/>
            <person name="Ballottari M."/>
        </authorList>
    </citation>
    <scope>NUCLEOTIDE SEQUENCE</scope>
    <source>
        <strain evidence="4">211/11P</strain>
        <tissue evidence="4">Whole cell</tissue>
    </source>
</reference>
<protein>
    <recommendedName>
        <fullName evidence="3">NodB homology domain-containing protein</fullName>
    </recommendedName>
</protein>
<feature type="transmembrane region" description="Helical" evidence="2">
    <location>
        <begin position="617"/>
        <end position="639"/>
    </location>
</feature>
<feature type="region of interest" description="Disordered" evidence="1">
    <location>
        <begin position="575"/>
        <end position="612"/>
    </location>
</feature>
<evidence type="ECO:0000256" key="2">
    <source>
        <dbReference type="SAM" id="Phobius"/>
    </source>
</evidence>
<evidence type="ECO:0000259" key="3">
    <source>
        <dbReference type="Pfam" id="PF01522"/>
    </source>
</evidence>
<dbReference type="GO" id="GO:0005975">
    <property type="term" value="P:carbohydrate metabolic process"/>
    <property type="evidence" value="ECO:0007669"/>
    <property type="project" value="InterPro"/>
</dbReference>
<keyword evidence="5" id="KW-1185">Reference proteome</keyword>
<dbReference type="InterPro" id="IPR011330">
    <property type="entry name" value="Glyco_hydro/deAcase_b/a-brl"/>
</dbReference>
<accession>A0A9D4TFI3</accession>
<dbReference type="Pfam" id="PF01522">
    <property type="entry name" value="Polysacc_deac_1"/>
    <property type="match status" value="1"/>
</dbReference>
<sequence>MCFCAAFGCYSPPVTPTCNQQPGNHRFCTSPACSKGMRASTLAACAALALLLGVAVAQKDYSCPTTCQASLGCQCASSKAPTSIANGDLPQFIVLTNDDAITVVSQPIILNVTERHTNKNGCKMPATWFVSIEYTDPALVKQVYTRGHEIATHTINHVANPNASQIVGARDWLVKTAGIPKADVVGFRAPFLIFDPTQRDVLAGNGFKWDSSISEQYPSTTSPSASERLWPYTMDYGIPQNCAISTGTCSVDERHPGLWEFPMWNVQDKTGATVASMDPLGDAYELYKQQFDERYSGNRAPLGIYIHAAWIIADPTRADRLNKFLEYATSQENVFLVTVSQVLDWMKNPVPASQYSPSCPDAKDLETLPNAGALCVQPNDGCDYGTFDSSACKCQCQNEEINAAGYCVDAATGRCTVQKDYDFTNKDYFCPKPTPASVPASAPAAGPAAAPGAAGTTTPASPSASQELSVEMDVTGTTPAEFTATRADAFCAQLLRLTGDSTATCTIVSVLSVSGRRLLQDKVHVIASITTKNAAATVSALQGDTVSTLLAPAGVSVVPGTVKAQLGAPVVPAPAPATATGDATTATPAAESVPSTGDATTTDGGSSSGGGGSNAGAIAGAVVGVIGGIALLGGGFWYWRRRKAAKADTEAVGARTASFNPTFNTQSGVTATLRTSRSPTKKQLAESEVCESPLRDSMMRGVSGQQQQE</sequence>
<dbReference type="PANTHER" id="PTHR45985:SF3">
    <property type="entry name" value="CHITIN DEACETYLASE-LIKE 4"/>
    <property type="match status" value="1"/>
</dbReference>
<dbReference type="InterPro" id="IPR002509">
    <property type="entry name" value="NODB_dom"/>
</dbReference>
<evidence type="ECO:0000313" key="5">
    <source>
        <dbReference type="Proteomes" id="UP001055712"/>
    </source>
</evidence>
<keyword evidence="2" id="KW-0812">Transmembrane</keyword>
<feature type="domain" description="NodB homology" evidence="3">
    <location>
        <begin position="123"/>
        <end position="207"/>
    </location>
</feature>
<comment type="caution">
    <text evidence="4">The sequence shown here is derived from an EMBL/GenBank/DDBJ whole genome shotgun (WGS) entry which is preliminary data.</text>
</comment>
<reference evidence="4" key="1">
    <citation type="journal article" date="2019" name="Plant J.">
        <title>Chlorella vulgaris genome assembly and annotation reveals the molecular basis for metabolic acclimation to high light conditions.</title>
        <authorList>
            <person name="Cecchin M."/>
            <person name="Marcolungo L."/>
            <person name="Rossato M."/>
            <person name="Girolomoni L."/>
            <person name="Cosentino E."/>
            <person name="Cuine S."/>
            <person name="Li-Beisson Y."/>
            <person name="Delledonne M."/>
            <person name="Ballottari M."/>
        </authorList>
    </citation>
    <scope>NUCLEOTIDE SEQUENCE</scope>
    <source>
        <strain evidence="4">211/11P</strain>
    </source>
</reference>
<feature type="compositionally biased region" description="Polar residues" evidence="1">
    <location>
        <begin position="664"/>
        <end position="678"/>
    </location>
</feature>
<feature type="region of interest" description="Disordered" evidence="1">
    <location>
        <begin position="664"/>
        <end position="709"/>
    </location>
</feature>
<name>A0A9D4TFI3_CHLVU</name>
<evidence type="ECO:0000256" key="1">
    <source>
        <dbReference type="SAM" id="MobiDB-lite"/>
    </source>
</evidence>
<dbReference type="OrthoDB" id="504708at2759"/>
<dbReference type="GO" id="GO:0016810">
    <property type="term" value="F:hydrolase activity, acting on carbon-nitrogen (but not peptide) bonds"/>
    <property type="evidence" value="ECO:0007669"/>
    <property type="project" value="InterPro"/>
</dbReference>
<dbReference type="SUPFAM" id="SSF88713">
    <property type="entry name" value="Glycoside hydrolase/deacetylase"/>
    <property type="match status" value="1"/>
</dbReference>
<dbReference type="PANTHER" id="PTHR45985">
    <property type="match status" value="1"/>
</dbReference>
<dbReference type="Gene3D" id="3.20.20.370">
    <property type="entry name" value="Glycoside hydrolase/deacetylase"/>
    <property type="match status" value="1"/>
</dbReference>
<keyword evidence="2" id="KW-1133">Transmembrane helix</keyword>
<dbReference type="Proteomes" id="UP001055712">
    <property type="component" value="Unassembled WGS sequence"/>
</dbReference>
<dbReference type="CDD" id="cd10919">
    <property type="entry name" value="CE4_CDA_like"/>
    <property type="match status" value="1"/>
</dbReference>
<keyword evidence="2" id="KW-0472">Membrane</keyword>
<organism evidence="4 5">
    <name type="scientific">Chlorella vulgaris</name>
    <name type="common">Green alga</name>
    <dbReference type="NCBI Taxonomy" id="3077"/>
    <lineage>
        <taxon>Eukaryota</taxon>
        <taxon>Viridiplantae</taxon>
        <taxon>Chlorophyta</taxon>
        <taxon>core chlorophytes</taxon>
        <taxon>Trebouxiophyceae</taxon>
        <taxon>Chlorellales</taxon>
        <taxon>Chlorellaceae</taxon>
        <taxon>Chlorella clade</taxon>
        <taxon>Chlorella</taxon>
    </lineage>
</organism>
<proteinExistence type="predicted"/>
<dbReference type="InterPro" id="IPR052740">
    <property type="entry name" value="CE4"/>
</dbReference>
<evidence type="ECO:0000313" key="4">
    <source>
        <dbReference type="EMBL" id="KAI3424258.1"/>
    </source>
</evidence>
<gene>
    <name evidence="4" type="ORF">D9Q98_009612</name>
</gene>
<dbReference type="EMBL" id="SIDB01000013">
    <property type="protein sequence ID" value="KAI3424258.1"/>
    <property type="molecule type" value="Genomic_DNA"/>
</dbReference>